<reference evidence="3" key="1">
    <citation type="submission" date="2023-03" db="EMBL/GenBank/DDBJ databases">
        <title>Amycolatopsis taiwanensis NBRC 103393.</title>
        <authorList>
            <person name="Ichikawa N."/>
            <person name="Sato H."/>
            <person name="Tonouchi N."/>
        </authorList>
    </citation>
    <scope>NUCLEOTIDE SEQUENCE</scope>
    <source>
        <strain evidence="3">NBRC 103393</strain>
    </source>
</reference>
<dbReference type="EMBL" id="BSTI01000006">
    <property type="protein sequence ID" value="GLY66402.1"/>
    <property type="molecule type" value="Genomic_DNA"/>
</dbReference>
<dbReference type="PANTHER" id="PTHR42693:SF33">
    <property type="entry name" value="ARYLSULFATASE"/>
    <property type="match status" value="1"/>
</dbReference>
<evidence type="ECO:0000256" key="1">
    <source>
        <dbReference type="ARBA" id="ARBA00008779"/>
    </source>
</evidence>
<dbReference type="Proteomes" id="UP001165136">
    <property type="component" value="Unassembled WGS sequence"/>
</dbReference>
<dbReference type="InterPro" id="IPR000917">
    <property type="entry name" value="Sulfatase_N"/>
</dbReference>
<comment type="similarity">
    <text evidence="1">Belongs to the sulfatase family.</text>
</comment>
<protein>
    <submittedName>
        <fullName evidence="3">Sulfatase</fullName>
    </submittedName>
</protein>
<dbReference type="PANTHER" id="PTHR42693">
    <property type="entry name" value="ARYLSULFATASE FAMILY MEMBER"/>
    <property type="match status" value="1"/>
</dbReference>
<accession>A0A9W6R2I5</accession>
<evidence type="ECO:0000259" key="2">
    <source>
        <dbReference type="Pfam" id="PF00884"/>
    </source>
</evidence>
<feature type="domain" description="Sulfatase N-terminal" evidence="2">
    <location>
        <begin position="3"/>
        <end position="323"/>
    </location>
</feature>
<evidence type="ECO:0000313" key="4">
    <source>
        <dbReference type="Proteomes" id="UP001165136"/>
    </source>
</evidence>
<dbReference type="GO" id="GO:0004065">
    <property type="term" value="F:arylsulfatase activity"/>
    <property type="evidence" value="ECO:0007669"/>
    <property type="project" value="TreeGrafter"/>
</dbReference>
<dbReference type="Pfam" id="PF00884">
    <property type="entry name" value="Sulfatase"/>
    <property type="match status" value="1"/>
</dbReference>
<name>A0A9W6R2I5_9PSEU</name>
<dbReference type="SUPFAM" id="SSF53649">
    <property type="entry name" value="Alkaline phosphatase-like"/>
    <property type="match status" value="1"/>
</dbReference>
<sequence length="582" mass="66148">MFDTLNRRFLEPYGSTEGRTPNFTRLARQTARFTRCYAGSMPCMPARRELHTGRYNFLHRSWGPLEPFDDSVPELLRAEGVYTHLVTDHYHYWEDGGLTYHNRFDSYEFFRGQEGDGWKGHVADPAVPDTNNAKNPRTRRNWVNREYQRTEEFHSQTLTIDAGLEFLEQNRAEDDWLLQIECFDPHEPFFTYDKYLELFESGYRGRHFDWPAYKKVVESAAEAEHARNGYLALLAMCDFSLGRVLDFMDRHRMWDDTMLMVCTDHGFLLGEHGWWGKSVQPWYDENIHTPLFLWDPRHPAAGETRESLVQTIDLGPTMLEFFGLEPTPDMQGKPLASVLADDNMIHEAVLFGSAGGHVNVTDGRYVYMRNTVHPDNQPLFDYTLMPTHMHAPFSPAELRGAEFVEGFGFTKGVPVLKVPGWTFGNPYPFGTMLFDLETDPGQQSPLSDPALELRMAELLVKLMRDTEAPPEQYERLGLPATGPVTAEHLLADAQRDLVHAAARPPARRADVAADAIVATVPIRKLLEIPAARAAILPLLPRLDTPTGRTMLAYLTVIDVAAMHPDLDPAAVHHLEAELNGVV</sequence>
<organism evidence="3 4">
    <name type="scientific">Amycolatopsis taiwanensis</name>
    <dbReference type="NCBI Taxonomy" id="342230"/>
    <lineage>
        <taxon>Bacteria</taxon>
        <taxon>Bacillati</taxon>
        <taxon>Actinomycetota</taxon>
        <taxon>Actinomycetes</taxon>
        <taxon>Pseudonocardiales</taxon>
        <taxon>Pseudonocardiaceae</taxon>
        <taxon>Amycolatopsis</taxon>
    </lineage>
</organism>
<dbReference type="AlphaFoldDB" id="A0A9W6R2I5"/>
<dbReference type="CDD" id="cd16148">
    <property type="entry name" value="sulfatase_like"/>
    <property type="match status" value="1"/>
</dbReference>
<dbReference type="InterPro" id="IPR050738">
    <property type="entry name" value="Sulfatase"/>
</dbReference>
<dbReference type="InterPro" id="IPR017850">
    <property type="entry name" value="Alkaline_phosphatase_core_sf"/>
</dbReference>
<comment type="caution">
    <text evidence="3">The sequence shown here is derived from an EMBL/GenBank/DDBJ whole genome shotgun (WGS) entry which is preliminary data.</text>
</comment>
<keyword evidence="4" id="KW-1185">Reference proteome</keyword>
<evidence type="ECO:0000313" key="3">
    <source>
        <dbReference type="EMBL" id="GLY66402.1"/>
    </source>
</evidence>
<gene>
    <name evidence="3" type="ORF">Atai01_30210</name>
</gene>
<proteinExistence type="inferred from homology"/>
<dbReference type="Gene3D" id="3.40.720.10">
    <property type="entry name" value="Alkaline Phosphatase, subunit A"/>
    <property type="match status" value="1"/>
</dbReference>